<dbReference type="InterPro" id="IPR008775">
    <property type="entry name" value="Phytyl_CoA_dOase-like"/>
</dbReference>
<keyword evidence="1" id="KW-0223">Dioxygenase</keyword>
<organism evidence="1 2">
    <name type="scientific">Alicyclobacillus fodiniaquatilis</name>
    <dbReference type="NCBI Taxonomy" id="1661150"/>
    <lineage>
        <taxon>Bacteria</taxon>
        <taxon>Bacillati</taxon>
        <taxon>Bacillota</taxon>
        <taxon>Bacilli</taxon>
        <taxon>Bacillales</taxon>
        <taxon>Alicyclobacillaceae</taxon>
        <taxon>Alicyclobacillus</taxon>
    </lineage>
</organism>
<evidence type="ECO:0000313" key="2">
    <source>
        <dbReference type="Proteomes" id="UP001597079"/>
    </source>
</evidence>
<dbReference type="PANTHER" id="PTHR20883">
    <property type="entry name" value="PHYTANOYL-COA DIOXYGENASE DOMAIN CONTAINING 1"/>
    <property type="match status" value="1"/>
</dbReference>
<dbReference type="PANTHER" id="PTHR20883:SF51">
    <property type="entry name" value="PHYTANOYL-COA HYDROXYLASE"/>
    <property type="match status" value="1"/>
</dbReference>
<dbReference type="Pfam" id="PF05721">
    <property type="entry name" value="PhyH"/>
    <property type="match status" value="1"/>
</dbReference>
<dbReference type="EMBL" id="JBHUCX010000100">
    <property type="protein sequence ID" value="MFD1678112.1"/>
    <property type="molecule type" value="Genomic_DNA"/>
</dbReference>
<dbReference type="Proteomes" id="UP001597079">
    <property type="component" value="Unassembled WGS sequence"/>
</dbReference>
<dbReference type="Gene3D" id="2.60.120.620">
    <property type="entry name" value="q2cbj1_9rhob like domain"/>
    <property type="match status" value="1"/>
</dbReference>
<dbReference type="GO" id="GO:0051213">
    <property type="term" value="F:dioxygenase activity"/>
    <property type="evidence" value="ECO:0007669"/>
    <property type="project" value="UniProtKB-KW"/>
</dbReference>
<comment type="caution">
    <text evidence="1">The sequence shown here is derived from an EMBL/GenBank/DDBJ whole genome shotgun (WGS) entry which is preliminary data.</text>
</comment>
<evidence type="ECO:0000313" key="1">
    <source>
        <dbReference type="EMBL" id="MFD1678112.1"/>
    </source>
</evidence>
<keyword evidence="1" id="KW-0560">Oxidoreductase</keyword>
<gene>
    <name evidence="1" type="ORF">ACFSB2_25930</name>
</gene>
<sequence length="252" mass="28435">MQLSYEQKRMFYEQGYVSVPGVVPAFMIRDALKAINHSIGQGIDAEHTGANYCRELETTPVITDLLNKTPAWEIAQSLIGRGDICPVNHGQIALRFPSTEHGPGHFGAHLDGVLRLKDGIVQNFTALAGILLSDVTESYAGNFTVYPGTHRQYEQYFRDHGPDILLTETAFQTQHHSPNVPLPEPVQITGKAGDLILCHYQLVHAAGPNFAHQIRYACFFRLDHVNRAKDWRAPLIDKWLHWPDIRETFQEN</sequence>
<protein>
    <submittedName>
        <fullName evidence="1">Phytanoyl-CoA dioxygenase family protein</fullName>
    </submittedName>
</protein>
<proteinExistence type="predicted"/>
<dbReference type="RefSeq" id="WP_377946105.1">
    <property type="nucleotide sequence ID" value="NZ_JBHUCX010000100.1"/>
</dbReference>
<accession>A0ABW4JT87</accession>
<dbReference type="SUPFAM" id="SSF51197">
    <property type="entry name" value="Clavaminate synthase-like"/>
    <property type="match status" value="1"/>
</dbReference>
<keyword evidence="2" id="KW-1185">Reference proteome</keyword>
<name>A0ABW4JT87_9BACL</name>
<reference evidence="2" key="1">
    <citation type="journal article" date="2019" name="Int. J. Syst. Evol. Microbiol.">
        <title>The Global Catalogue of Microorganisms (GCM) 10K type strain sequencing project: providing services to taxonomists for standard genome sequencing and annotation.</title>
        <authorList>
            <consortium name="The Broad Institute Genomics Platform"/>
            <consortium name="The Broad Institute Genome Sequencing Center for Infectious Disease"/>
            <person name="Wu L."/>
            <person name="Ma J."/>
        </authorList>
    </citation>
    <scope>NUCLEOTIDE SEQUENCE [LARGE SCALE GENOMIC DNA]</scope>
    <source>
        <strain evidence="2">CGMCC 1.12286</strain>
    </source>
</reference>